<keyword evidence="1" id="KW-0862">Zinc</keyword>
<comment type="caution">
    <text evidence="3">The sequence shown here is derived from an EMBL/GenBank/DDBJ whole genome shotgun (WGS) entry which is preliminary data.</text>
</comment>
<evidence type="ECO:0000313" key="3">
    <source>
        <dbReference type="EMBL" id="RJO72316.1"/>
    </source>
</evidence>
<name>A0A3A4KG11_9NOCA</name>
<dbReference type="GO" id="GO:0008270">
    <property type="term" value="F:zinc ion binding"/>
    <property type="evidence" value="ECO:0007669"/>
    <property type="project" value="UniProtKB-KW"/>
</dbReference>
<evidence type="ECO:0000259" key="2">
    <source>
        <dbReference type="PROSITE" id="PS50966"/>
    </source>
</evidence>
<sequence>MIPVDGYEGGYGKRRPVRGGVEARSRRGGFGRTWWGRALVEAIERMAEPGRMSRGRSYARSGQVVSYRVEPGGVTAEVQGSQPRPFTSVLTVRRMREEELELLVEAIRAAPGMLAEIASGALPVDLGPLLLPQTAADLDFDCTCPDAGRPCKHAAAVCYVLAERLDEQPRDILTLRGIDLDSLIRGIETEPAPTDYVDPYGAELELPEPPRLEFRPAIDDLDPLPLRRALRMTAPDETTAAAGLRELRTLYTALAR</sequence>
<keyword evidence="4" id="KW-1185">Reference proteome</keyword>
<dbReference type="Pfam" id="PF04434">
    <property type="entry name" value="SWIM"/>
    <property type="match status" value="1"/>
</dbReference>
<evidence type="ECO:0000313" key="4">
    <source>
        <dbReference type="Proteomes" id="UP000266677"/>
    </source>
</evidence>
<feature type="domain" description="SWIM-type" evidence="2">
    <location>
        <begin position="127"/>
        <end position="162"/>
    </location>
</feature>
<protein>
    <recommendedName>
        <fullName evidence="2">SWIM-type domain-containing protein</fullName>
    </recommendedName>
</protein>
<dbReference type="RefSeq" id="WP_120043417.1">
    <property type="nucleotide sequence ID" value="NZ_QZFU01000029.1"/>
</dbReference>
<dbReference type="EMBL" id="QZFU01000029">
    <property type="protein sequence ID" value="RJO72316.1"/>
    <property type="molecule type" value="Genomic_DNA"/>
</dbReference>
<dbReference type="PROSITE" id="PS50966">
    <property type="entry name" value="ZF_SWIM"/>
    <property type="match status" value="1"/>
</dbReference>
<keyword evidence="1" id="KW-0863">Zinc-finger</keyword>
<dbReference type="OrthoDB" id="188274at2"/>
<evidence type="ECO:0000256" key="1">
    <source>
        <dbReference type="PROSITE-ProRule" id="PRU00325"/>
    </source>
</evidence>
<dbReference type="AlphaFoldDB" id="A0A3A4KG11"/>
<accession>A0A3A4KG11</accession>
<dbReference type="InterPro" id="IPR007527">
    <property type="entry name" value="Znf_SWIM"/>
</dbReference>
<dbReference type="PANTHER" id="PTHR38133">
    <property type="entry name" value="SLR1429 PROTEIN"/>
    <property type="match status" value="1"/>
</dbReference>
<gene>
    <name evidence="3" type="ORF">D5S18_24530</name>
</gene>
<dbReference type="Proteomes" id="UP000266677">
    <property type="component" value="Unassembled WGS sequence"/>
</dbReference>
<dbReference type="PANTHER" id="PTHR38133:SF1">
    <property type="entry name" value="SLR1429 PROTEIN"/>
    <property type="match status" value="1"/>
</dbReference>
<proteinExistence type="predicted"/>
<reference evidence="3 4" key="1">
    <citation type="submission" date="2018-09" db="EMBL/GenBank/DDBJ databases">
        <title>YIM PH21274 draft genome.</title>
        <authorList>
            <person name="Miao C."/>
        </authorList>
    </citation>
    <scope>NUCLEOTIDE SEQUENCE [LARGE SCALE GENOMIC DNA]</scope>
    <source>
        <strain evidence="3 4">YIM PH 21724</strain>
    </source>
</reference>
<organism evidence="3 4">
    <name type="scientific">Nocardia panacis</name>
    <dbReference type="NCBI Taxonomy" id="2340916"/>
    <lineage>
        <taxon>Bacteria</taxon>
        <taxon>Bacillati</taxon>
        <taxon>Actinomycetota</taxon>
        <taxon>Actinomycetes</taxon>
        <taxon>Mycobacteriales</taxon>
        <taxon>Nocardiaceae</taxon>
        <taxon>Nocardia</taxon>
    </lineage>
</organism>
<keyword evidence="1" id="KW-0479">Metal-binding</keyword>